<organism evidence="3 4">
    <name type="scientific">Verminephrobacter eiseniae (strain EF01-2)</name>
    <dbReference type="NCBI Taxonomy" id="391735"/>
    <lineage>
        <taxon>Bacteria</taxon>
        <taxon>Pseudomonadati</taxon>
        <taxon>Pseudomonadota</taxon>
        <taxon>Betaproteobacteria</taxon>
        <taxon>Burkholderiales</taxon>
        <taxon>Comamonadaceae</taxon>
        <taxon>Verminephrobacter</taxon>
    </lineage>
</organism>
<dbReference type="InterPro" id="IPR042100">
    <property type="entry name" value="Bug_dom1"/>
</dbReference>
<evidence type="ECO:0000313" key="4">
    <source>
        <dbReference type="Proteomes" id="UP000000374"/>
    </source>
</evidence>
<reference evidence="4" key="1">
    <citation type="submission" date="2006-12" db="EMBL/GenBank/DDBJ databases">
        <title>Complete sequence of chromosome 1 of Verminephrobacter eiseniae EF01-2.</title>
        <authorList>
            <person name="Copeland A."/>
            <person name="Lucas S."/>
            <person name="Lapidus A."/>
            <person name="Barry K."/>
            <person name="Detter J.C."/>
            <person name="Glavina del Rio T."/>
            <person name="Dalin E."/>
            <person name="Tice H."/>
            <person name="Pitluck S."/>
            <person name="Chertkov O."/>
            <person name="Brettin T."/>
            <person name="Bruce D."/>
            <person name="Han C."/>
            <person name="Tapia R."/>
            <person name="Gilna P."/>
            <person name="Schmutz J."/>
            <person name="Larimer F."/>
            <person name="Land M."/>
            <person name="Hauser L."/>
            <person name="Kyrpides N."/>
            <person name="Kim E."/>
            <person name="Stahl D."/>
            <person name="Richardson P."/>
        </authorList>
    </citation>
    <scope>NUCLEOTIDE SEQUENCE [LARGE SCALE GENOMIC DNA]</scope>
    <source>
        <strain evidence="4">EF01-2</strain>
    </source>
</reference>
<dbReference type="PANTHER" id="PTHR42928:SF5">
    <property type="entry name" value="BLR1237 PROTEIN"/>
    <property type="match status" value="1"/>
</dbReference>
<keyword evidence="2" id="KW-0732">Signal</keyword>
<sequence>MMLRHILAVAATLLISEEASAQAFPSRPLTIIVGVAPGGTLDTLARLVAASLTTDFKQPVIVENVVGAGGLIGFQRLLKADPNGYTLMFSNPSMVLIPLLYPKAGIDAVSDVEHVGQVATVPMVLAVSNSSGITSLPSMLARMRDGSLKPDLGSGGPGTTSHLAEALFLLLAKGAGQLVQYRGSGPAITDLMAGTIDGIIDQTVTLMQLHQGQRIKAIALAAPRRIPQMPDVPTFAEGGLPAFDFTIWNGVFAPKGTPKAVMAALSEALSRVIDRPEFKARLEQMAAQAPAPSERGSDALRQIVQTDQKRLAGIAQSTGLQAR</sequence>
<dbReference type="AlphaFoldDB" id="A1WM49"/>
<dbReference type="SUPFAM" id="SSF53850">
    <property type="entry name" value="Periplasmic binding protein-like II"/>
    <property type="match status" value="1"/>
</dbReference>
<dbReference type="KEGG" id="vei:Veis_2972"/>
<protein>
    <submittedName>
        <fullName evidence="3">Uncharacterized protein UPF0065</fullName>
    </submittedName>
</protein>
<accession>A1WM49</accession>
<evidence type="ECO:0000313" key="3">
    <source>
        <dbReference type="EMBL" id="ABM58706.1"/>
    </source>
</evidence>
<dbReference type="PANTHER" id="PTHR42928">
    <property type="entry name" value="TRICARBOXYLATE-BINDING PROTEIN"/>
    <property type="match status" value="1"/>
</dbReference>
<dbReference type="eggNOG" id="COG3181">
    <property type="taxonomic scope" value="Bacteria"/>
</dbReference>
<dbReference type="Gene3D" id="3.40.190.150">
    <property type="entry name" value="Bordetella uptake gene, domain 1"/>
    <property type="match status" value="1"/>
</dbReference>
<evidence type="ECO:0000256" key="2">
    <source>
        <dbReference type="SAM" id="SignalP"/>
    </source>
</evidence>
<feature type="signal peptide" evidence="2">
    <location>
        <begin position="1"/>
        <end position="21"/>
    </location>
</feature>
<dbReference type="STRING" id="391735.Veis_2972"/>
<dbReference type="Pfam" id="PF03401">
    <property type="entry name" value="TctC"/>
    <property type="match status" value="1"/>
</dbReference>
<evidence type="ECO:0000256" key="1">
    <source>
        <dbReference type="ARBA" id="ARBA00006987"/>
    </source>
</evidence>
<dbReference type="HOGENOM" id="CLU_045683_0_0_4"/>
<dbReference type="Gene3D" id="3.40.190.10">
    <property type="entry name" value="Periplasmic binding protein-like II"/>
    <property type="match status" value="1"/>
</dbReference>
<comment type="similarity">
    <text evidence="1">Belongs to the UPF0065 (bug) family.</text>
</comment>
<feature type="chain" id="PRO_5002640160" evidence="2">
    <location>
        <begin position="22"/>
        <end position="323"/>
    </location>
</feature>
<dbReference type="PIRSF" id="PIRSF017082">
    <property type="entry name" value="YflP"/>
    <property type="match status" value="1"/>
</dbReference>
<gene>
    <name evidence="3" type="ordered locus">Veis_2972</name>
</gene>
<keyword evidence="4" id="KW-1185">Reference proteome</keyword>
<dbReference type="EMBL" id="CP000542">
    <property type="protein sequence ID" value="ABM58706.1"/>
    <property type="molecule type" value="Genomic_DNA"/>
</dbReference>
<dbReference type="CDD" id="cd07012">
    <property type="entry name" value="PBP2_Bug_TTT"/>
    <property type="match status" value="1"/>
</dbReference>
<proteinExistence type="inferred from homology"/>
<dbReference type="InterPro" id="IPR005064">
    <property type="entry name" value="BUG"/>
</dbReference>
<dbReference type="Proteomes" id="UP000000374">
    <property type="component" value="Chromosome"/>
</dbReference>
<name>A1WM49_VEREI</name>